<protein>
    <submittedName>
        <fullName evidence="4">GNAT family N-acetyltransferase</fullName>
    </submittedName>
</protein>
<dbReference type="Pfam" id="PF00583">
    <property type="entry name" value="Acetyltransf_1"/>
    <property type="match status" value="1"/>
</dbReference>
<evidence type="ECO:0000256" key="2">
    <source>
        <dbReference type="ARBA" id="ARBA00023315"/>
    </source>
</evidence>
<dbReference type="PANTHER" id="PTHR43877">
    <property type="entry name" value="AMINOALKYLPHOSPHONATE N-ACETYLTRANSFERASE-RELATED-RELATED"/>
    <property type="match status" value="1"/>
</dbReference>
<dbReference type="SUPFAM" id="SSF55729">
    <property type="entry name" value="Acyl-CoA N-acyltransferases (Nat)"/>
    <property type="match status" value="1"/>
</dbReference>
<dbReference type="Proteomes" id="UP001500596">
    <property type="component" value="Unassembled WGS sequence"/>
</dbReference>
<dbReference type="CDD" id="cd04301">
    <property type="entry name" value="NAT_SF"/>
    <property type="match status" value="1"/>
</dbReference>
<sequence>MTVTVRPATIADARAIATVRVRSWRAAYEGLIDQAVLDRMDIDREAARRAELWEEYHADPRGGDLVAEGEGAVVGWAAYGRSLDDDLLANGQLYAIYALPEEWSSGIGHALLTDAERRLAEAGFDLAHLWVLDGNTRAASFYERHGWREDGAEKHDDRLIGGANPQTLHERRRVKRLR</sequence>
<dbReference type="Gene3D" id="3.40.630.30">
    <property type="match status" value="1"/>
</dbReference>
<accession>A0ABN2H3F8</accession>
<feature type="domain" description="N-acetyltransferase" evidence="3">
    <location>
        <begin position="3"/>
        <end position="175"/>
    </location>
</feature>
<dbReference type="PANTHER" id="PTHR43877:SF1">
    <property type="entry name" value="ACETYLTRANSFERASE"/>
    <property type="match status" value="1"/>
</dbReference>
<keyword evidence="1" id="KW-0808">Transferase</keyword>
<reference evidence="4 5" key="1">
    <citation type="journal article" date="2019" name="Int. J. Syst. Evol. Microbiol.">
        <title>The Global Catalogue of Microorganisms (GCM) 10K type strain sequencing project: providing services to taxonomists for standard genome sequencing and annotation.</title>
        <authorList>
            <consortium name="The Broad Institute Genomics Platform"/>
            <consortium name="The Broad Institute Genome Sequencing Center for Infectious Disease"/>
            <person name="Wu L."/>
            <person name="Ma J."/>
        </authorList>
    </citation>
    <scope>NUCLEOTIDE SEQUENCE [LARGE SCALE GENOMIC DNA]</scope>
    <source>
        <strain evidence="4 5">JCM 15575</strain>
    </source>
</reference>
<name>A0ABN2H3F8_9MICO</name>
<comment type="caution">
    <text evidence="4">The sequence shown here is derived from an EMBL/GenBank/DDBJ whole genome shotgun (WGS) entry which is preliminary data.</text>
</comment>
<dbReference type="InterPro" id="IPR000182">
    <property type="entry name" value="GNAT_dom"/>
</dbReference>
<keyword evidence="2" id="KW-0012">Acyltransferase</keyword>
<organism evidence="4 5">
    <name type="scientific">Microbacterium lacus</name>
    <dbReference type="NCBI Taxonomy" id="415217"/>
    <lineage>
        <taxon>Bacteria</taxon>
        <taxon>Bacillati</taxon>
        <taxon>Actinomycetota</taxon>
        <taxon>Actinomycetes</taxon>
        <taxon>Micrococcales</taxon>
        <taxon>Microbacteriaceae</taxon>
        <taxon>Microbacterium</taxon>
    </lineage>
</organism>
<keyword evidence="5" id="KW-1185">Reference proteome</keyword>
<evidence type="ECO:0000313" key="5">
    <source>
        <dbReference type="Proteomes" id="UP001500596"/>
    </source>
</evidence>
<dbReference type="PROSITE" id="PS51186">
    <property type="entry name" value="GNAT"/>
    <property type="match status" value="1"/>
</dbReference>
<dbReference type="InterPro" id="IPR050832">
    <property type="entry name" value="Bact_Acetyltransf"/>
</dbReference>
<dbReference type="InterPro" id="IPR016181">
    <property type="entry name" value="Acyl_CoA_acyltransferase"/>
</dbReference>
<evidence type="ECO:0000256" key="1">
    <source>
        <dbReference type="ARBA" id="ARBA00022679"/>
    </source>
</evidence>
<dbReference type="RefSeq" id="WP_344055361.1">
    <property type="nucleotide sequence ID" value="NZ_BAAAPK010000001.1"/>
</dbReference>
<evidence type="ECO:0000259" key="3">
    <source>
        <dbReference type="PROSITE" id="PS51186"/>
    </source>
</evidence>
<evidence type="ECO:0000313" key="4">
    <source>
        <dbReference type="EMBL" id="GAA1681345.1"/>
    </source>
</evidence>
<dbReference type="EMBL" id="BAAAPK010000001">
    <property type="protein sequence ID" value="GAA1681345.1"/>
    <property type="molecule type" value="Genomic_DNA"/>
</dbReference>
<proteinExistence type="predicted"/>
<gene>
    <name evidence="4" type="ORF">GCM10009807_26610</name>
</gene>